<protein>
    <recommendedName>
        <fullName evidence="2">GIT Spa2 homology (SHD) domain-containing protein</fullName>
    </recommendedName>
</protein>
<evidence type="ECO:0000256" key="1">
    <source>
        <dbReference type="SAM" id="MobiDB-lite"/>
    </source>
</evidence>
<feature type="region of interest" description="Disordered" evidence="1">
    <location>
        <begin position="131"/>
        <end position="160"/>
    </location>
</feature>
<organism evidence="3 4">
    <name type="scientific">Coniosporium apollinis (strain CBS 100218)</name>
    <name type="common">Rock-inhabiting black yeast</name>
    <dbReference type="NCBI Taxonomy" id="1168221"/>
    <lineage>
        <taxon>Eukaryota</taxon>
        <taxon>Fungi</taxon>
        <taxon>Dikarya</taxon>
        <taxon>Ascomycota</taxon>
        <taxon>Pezizomycotina</taxon>
        <taxon>Dothideomycetes</taxon>
        <taxon>Dothideomycetes incertae sedis</taxon>
        <taxon>Coniosporium</taxon>
    </lineage>
</organism>
<feature type="compositionally biased region" description="Gly residues" evidence="1">
    <location>
        <begin position="134"/>
        <end position="151"/>
    </location>
</feature>
<keyword evidence="4" id="KW-1185">Reference proteome</keyword>
<dbReference type="InterPro" id="IPR013724">
    <property type="entry name" value="GIT_SHD"/>
</dbReference>
<dbReference type="Proteomes" id="UP000016924">
    <property type="component" value="Unassembled WGS sequence"/>
</dbReference>
<proteinExistence type="predicted"/>
<dbReference type="OrthoDB" id="5588096at2759"/>
<dbReference type="HOGENOM" id="CLU_1652056_0_0_1"/>
<reference evidence="4" key="1">
    <citation type="submission" date="2012-06" db="EMBL/GenBank/DDBJ databases">
        <title>The genome sequence of Coniosporium apollinis CBS 100218.</title>
        <authorList>
            <consortium name="The Broad Institute Genome Sequencing Platform"/>
            <person name="Cuomo C."/>
            <person name="Gorbushina A."/>
            <person name="Noack S."/>
            <person name="Walker B."/>
            <person name="Young S.K."/>
            <person name="Zeng Q."/>
            <person name="Gargeya S."/>
            <person name="Fitzgerald M."/>
            <person name="Haas B."/>
            <person name="Abouelleil A."/>
            <person name="Alvarado L."/>
            <person name="Arachchi H.M."/>
            <person name="Berlin A.M."/>
            <person name="Chapman S.B."/>
            <person name="Goldberg J."/>
            <person name="Griggs A."/>
            <person name="Gujja S."/>
            <person name="Hansen M."/>
            <person name="Howarth C."/>
            <person name="Imamovic A."/>
            <person name="Larimer J."/>
            <person name="McCowan C."/>
            <person name="Montmayeur A."/>
            <person name="Murphy C."/>
            <person name="Neiman D."/>
            <person name="Pearson M."/>
            <person name="Priest M."/>
            <person name="Roberts A."/>
            <person name="Saif S."/>
            <person name="Shea T."/>
            <person name="Sisk P."/>
            <person name="Sykes S."/>
            <person name="Wortman J."/>
            <person name="Nusbaum C."/>
            <person name="Birren B."/>
        </authorList>
    </citation>
    <scope>NUCLEOTIDE SEQUENCE [LARGE SCALE GENOMIC DNA]</scope>
    <source>
        <strain evidence="4">CBS 100218</strain>
    </source>
</reference>
<gene>
    <name evidence="3" type="ORF">W97_00789</name>
</gene>
<dbReference type="Pfam" id="PF08518">
    <property type="entry name" value="GIT_SHD"/>
    <property type="match status" value="1"/>
</dbReference>
<feature type="compositionally biased region" description="Pro residues" evidence="1">
    <location>
        <begin position="7"/>
        <end position="18"/>
    </location>
</feature>
<accession>R7YIF2</accession>
<dbReference type="RefSeq" id="XP_007776891.1">
    <property type="nucleotide sequence ID" value="XM_007778701.1"/>
</dbReference>
<sequence>MKTTAKPVPPPPAKPPIPHTQIDSLTITHHTHFRRYLTTHTLPPSPPPSLTLLDKLSRISSEKFSQLCTDIHDELRRRQYIEAIETSGDGSGKGKTPATVEGLPGVHPRRNGARRQLGGLSERRFGWLVRDVGGEMGGGRGLAGGGGGGGGREGKARGGR</sequence>
<dbReference type="STRING" id="1168221.R7YIF2"/>
<name>R7YIF2_CONA1</name>
<dbReference type="EMBL" id="JH767556">
    <property type="protein sequence ID" value="EON61574.1"/>
    <property type="molecule type" value="Genomic_DNA"/>
</dbReference>
<feature type="domain" description="GIT Spa2 homology (SHD)" evidence="2">
    <location>
        <begin position="54"/>
        <end position="80"/>
    </location>
</feature>
<evidence type="ECO:0000313" key="3">
    <source>
        <dbReference type="EMBL" id="EON61574.1"/>
    </source>
</evidence>
<feature type="region of interest" description="Disordered" evidence="1">
    <location>
        <begin position="84"/>
        <end position="115"/>
    </location>
</feature>
<evidence type="ECO:0000313" key="4">
    <source>
        <dbReference type="Proteomes" id="UP000016924"/>
    </source>
</evidence>
<dbReference type="AlphaFoldDB" id="R7YIF2"/>
<feature type="region of interest" description="Disordered" evidence="1">
    <location>
        <begin position="1"/>
        <end position="21"/>
    </location>
</feature>
<dbReference type="GeneID" id="19898100"/>
<evidence type="ECO:0000259" key="2">
    <source>
        <dbReference type="Pfam" id="PF08518"/>
    </source>
</evidence>